<gene>
    <name evidence="1" type="ORF">METZ01_LOCUS405189</name>
</gene>
<dbReference type="AlphaFoldDB" id="A0A382W231"/>
<organism evidence="1">
    <name type="scientific">marine metagenome</name>
    <dbReference type="NCBI Taxonomy" id="408172"/>
    <lineage>
        <taxon>unclassified sequences</taxon>
        <taxon>metagenomes</taxon>
        <taxon>ecological metagenomes</taxon>
    </lineage>
</organism>
<dbReference type="EMBL" id="UINC01156105">
    <property type="protein sequence ID" value="SVD52335.1"/>
    <property type="molecule type" value="Genomic_DNA"/>
</dbReference>
<proteinExistence type="predicted"/>
<protein>
    <submittedName>
        <fullName evidence="1">Uncharacterized protein</fullName>
    </submittedName>
</protein>
<evidence type="ECO:0000313" key="1">
    <source>
        <dbReference type="EMBL" id="SVD52335.1"/>
    </source>
</evidence>
<accession>A0A382W231</accession>
<reference evidence="1" key="1">
    <citation type="submission" date="2018-05" db="EMBL/GenBank/DDBJ databases">
        <authorList>
            <person name="Lanie J.A."/>
            <person name="Ng W.-L."/>
            <person name="Kazmierczak K.M."/>
            <person name="Andrzejewski T.M."/>
            <person name="Davidsen T.M."/>
            <person name="Wayne K.J."/>
            <person name="Tettelin H."/>
            <person name="Glass J.I."/>
            <person name="Rusch D."/>
            <person name="Podicherti R."/>
            <person name="Tsui H.-C.T."/>
            <person name="Winkler M.E."/>
        </authorList>
    </citation>
    <scope>NUCLEOTIDE SEQUENCE</scope>
</reference>
<feature type="non-terminal residue" evidence="1">
    <location>
        <position position="1"/>
    </location>
</feature>
<name>A0A382W231_9ZZZZ</name>
<sequence length="131" mass="15570">VIKEGKKWKEIDFSYTIPEPIIATELNFKDYKTENFHTSPEAFGAFDEMINSMSGHDNRSQYYILEALKTTDQYLKLRRNAVKNEVINTEEFNQFQKLVKKKQRLIEDIDLPHIDHSYSYKYINELTTIVI</sequence>